<keyword evidence="5 8" id="KW-0732">Signal</keyword>
<evidence type="ECO:0000256" key="1">
    <source>
        <dbReference type="ARBA" id="ARBA00004571"/>
    </source>
</evidence>
<dbReference type="Proteomes" id="UP000002743">
    <property type="component" value="Chromosome"/>
</dbReference>
<dbReference type="HOGENOM" id="CLU_035981_1_0_4"/>
<dbReference type="InterPro" id="IPR005017">
    <property type="entry name" value="OMPP1/FadL/TodX"/>
</dbReference>
<keyword evidence="7" id="KW-0998">Cell outer membrane</keyword>
<comment type="similarity">
    <text evidence="2">Belongs to the OmpP1/FadL family.</text>
</comment>
<protein>
    <submittedName>
        <fullName evidence="9">Membrane protein involved in aromatic hydrocarbon degradation</fullName>
    </submittedName>
</protein>
<proteinExistence type="inferred from homology"/>
<evidence type="ECO:0000256" key="3">
    <source>
        <dbReference type="ARBA" id="ARBA00022452"/>
    </source>
</evidence>
<sequence precursor="true">MGASQFTGGRIAAMVILATCSLPAYATNGFNLIGFGAESTLMGGADVAVARDPSALNTNPAGLAQIQGRMFNGFASLLRTTDLRHEDQWGNDEHASNRYTGLGGGGYAQSLDSLPCTAGVGMFAQGGAGGVFKNITTPAGNEDKFSALFGIAKFTGGIGCQVTDDLALGGSFGLVYASLEQNLYGNTTNGIKIEDASTIRPTFKLGMQYKLTPRIVLAAAYTGKTELPMTDGEMKFNTGAGYVTYHDVSFKGFALPREIAVGAAFRPNDDWLLSVKLNWLEWSDALTSSTLRATHPDSPLAPTITQTNTLDWKNQWVIATGAAYTLNERTTLYAGYNYGRNPIPRGNTTPFIAGILEHHYTVGAAYKWNEEWTVTGGVEYDARIRVKYNNDELPFGNSALSNEAVFFHFMLTRKW</sequence>
<dbReference type="PANTHER" id="PTHR35093">
    <property type="entry name" value="OUTER MEMBRANE PROTEIN NMB0088-RELATED"/>
    <property type="match status" value="1"/>
</dbReference>
<evidence type="ECO:0000256" key="6">
    <source>
        <dbReference type="ARBA" id="ARBA00023136"/>
    </source>
</evidence>
<reference evidence="10" key="1">
    <citation type="submission" date="2009-07" db="EMBL/GenBank/DDBJ databases">
        <title>Complete sequence of chromosome of Methylovorus sp. SIP3-4.</title>
        <authorList>
            <person name="Lucas S."/>
            <person name="Copeland A."/>
            <person name="Lapidus A."/>
            <person name="Glavina del Rio T."/>
            <person name="Tice H."/>
            <person name="Bruce D."/>
            <person name="Goodwin L."/>
            <person name="Pitluck S."/>
            <person name="Clum A."/>
            <person name="Larimer F."/>
            <person name="Land M."/>
            <person name="Hauser L."/>
            <person name="Kyrpides N."/>
            <person name="Mikhailova N."/>
            <person name="Kayluzhnaya M."/>
            <person name="Chistoserdova L."/>
        </authorList>
    </citation>
    <scope>NUCLEOTIDE SEQUENCE [LARGE SCALE GENOMIC DNA]</scope>
    <source>
        <strain evidence="10">SIP3-4</strain>
    </source>
</reference>
<dbReference type="RefSeq" id="WP_015829875.1">
    <property type="nucleotide sequence ID" value="NC_012969.1"/>
</dbReference>
<keyword evidence="6" id="KW-0472">Membrane</keyword>
<feature type="signal peptide" evidence="8">
    <location>
        <begin position="1"/>
        <end position="26"/>
    </location>
</feature>
<evidence type="ECO:0000256" key="7">
    <source>
        <dbReference type="ARBA" id="ARBA00023237"/>
    </source>
</evidence>
<dbReference type="GO" id="GO:0009279">
    <property type="term" value="C:cell outer membrane"/>
    <property type="evidence" value="ECO:0007669"/>
    <property type="project" value="UniProtKB-SubCell"/>
</dbReference>
<evidence type="ECO:0000313" key="10">
    <source>
        <dbReference type="Proteomes" id="UP000002743"/>
    </source>
</evidence>
<comment type="subcellular location">
    <subcellularLocation>
        <location evidence="1">Cell outer membrane</location>
        <topology evidence="1">Multi-pass membrane protein</topology>
    </subcellularLocation>
</comment>
<evidence type="ECO:0000256" key="2">
    <source>
        <dbReference type="ARBA" id="ARBA00008163"/>
    </source>
</evidence>
<dbReference type="Pfam" id="PF03349">
    <property type="entry name" value="Toluene_X"/>
    <property type="match status" value="1"/>
</dbReference>
<evidence type="ECO:0000256" key="8">
    <source>
        <dbReference type="SAM" id="SignalP"/>
    </source>
</evidence>
<reference evidence="9 10" key="2">
    <citation type="journal article" date="2011" name="J. Bacteriol.">
        <title>Genomes of three methylotrophs from a single niche uncover genetic and metabolic divergence of Methylophilaceae.</title>
        <authorList>
            <person name="Lapidus A."/>
            <person name="Clum A."/>
            <person name="Labutti K."/>
            <person name="Kaluzhnaya M.G."/>
            <person name="Lim S."/>
            <person name="Beck D.A."/>
            <person name="Glavina Del Rio T."/>
            <person name="Nolan M."/>
            <person name="Mavromatis K."/>
            <person name="Huntemann M."/>
            <person name="Lucas S."/>
            <person name="Lidstrom M.E."/>
            <person name="Ivanova N."/>
            <person name="Chistoserdova L."/>
        </authorList>
    </citation>
    <scope>NUCLEOTIDE SEQUENCE [LARGE SCALE GENOMIC DNA]</scope>
    <source>
        <strain evidence="9 10">SIP3-4</strain>
    </source>
</reference>
<name>C6XCT8_METGS</name>
<evidence type="ECO:0000313" key="9">
    <source>
        <dbReference type="EMBL" id="ACT50363.1"/>
    </source>
</evidence>
<dbReference type="eggNOG" id="COG2067">
    <property type="taxonomic scope" value="Bacteria"/>
</dbReference>
<dbReference type="GO" id="GO:0015483">
    <property type="term" value="F:long-chain fatty acid transporting porin activity"/>
    <property type="evidence" value="ECO:0007669"/>
    <property type="project" value="TreeGrafter"/>
</dbReference>
<dbReference type="EMBL" id="CP001674">
    <property type="protein sequence ID" value="ACT50363.1"/>
    <property type="molecule type" value="Genomic_DNA"/>
</dbReference>
<evidence type="ECO:0000256" key="4">
    <source>
        <dbReference type="ARBA" id="ARBA00022692"/>
    </source>
</evidence>
<accession>C6XCT8</accession>
<dbReference type="AlphaFoldDB" id="C6XCT8"/>
<organism evidence="9 10">
    <name type="scientific">Methylovorus glucosotrophus (strain SIP3-4)</name>
    <dbReference type="NCBI Taxonomy" id="582744"/>
    <lineage>
        <taxon>Bacteria</taxon>
        <taxon>Pseudomonadati</taxon>
        <taxon>Pseudomonadota</taxon>
        <taxon>Betaproteobacteria</taxon>
        <taxon>Nitrosomonadales</taxon>
        <taxon>Methylophilaceae</taxon>
        <taxon>Methylovorus</taxon>
    </lineage>
</organism>
<dbReference type="KEGG" id="mei:Msip34_1116"/>
<dbReference type="Gene3D" id="2.40.160.60">
    <property type="entry name" value="Outer membrane protein transport protein (OMPP1/FadL/TodX)"/>
    <property type="match status" value="1"/>
</dbReference>
<evidence type="ECO:0000256" key="5">
    <source>
        <dbReference type="ARBA" id="ARBA00022729"/>
    </source>
</evidence>
<dbReference type="SUPFAM" id="SSF56935">
    <property type="entry name" value="Porins"/>
    <property type="match status" value="1"/>
</dbReference>
<dbReference type="STRING" id="582744.Msip34_1116"/>
<keyword evidence="4" id="KW-0812">Transmembrane</keyword>
<keyword evidence="3" id="KW-1134">Transmembrane beta strand</keyword>
<gene>
    <name evidence="9" type="ordered locus">Msip34_1116</name>
</gene>
<feature type="chain" id="PRO_5002973814" evidence="8">
    <location>
        <begin position="27"/>
        <end position="415"/>
    </location>
</feature>
<dbReference type="PANTHER" id="PTHR35093:SF8">
    <property type="entry name" value="OUTER MEMBRANE PROTEIN NMB0088-RELATED"/>
    <property type="match status" value="1"/>
</dbReference>
<keyword evidence="10" id="KW-1185">Reference proteome</keyword>